<feature type="compositionally biased region" description="Basic and acidic residues" evidence="1">
    <location>
        <begin position="424"/>
        <end position="433"/>
    </location>
</feature>
<sequence length="652" mass="72310">MGCASGDLCLLHTNLIDWDQSSRMIEHRLQAIYGKLGRCRISWPSHKKQREHRQPRLQRLIRAVSEHLGDEQPQSKLDERPGSQRISALKRMLVTMVPGSNVQEESFLPSDQKFRPKELLPSYLADLTPICLGCVSDSKLIRLVDHLVRTRCISRLQRFGHQGARAYFNMGSALLPNWQHMHLLQQSRVTNLVCPVVLPTSSSTNRMQLRSSVVVRGHGVKLIVPSVPIQSQPYRKQSTDSIDTSSMPRMVRRPPGTRSKGKLIATHASRKLTPARQHVHRSASLAFDESSVDGAAADSQFTGARSLRRSLVGHVHGGLVSPPLGKSTTAIYPVRVSVKPHSPFNAKIHYLQGSHVKPLCFINVPGTLKKKWKLRACFSHVQIKEQYHPQVFLSPGTSNTRERIQDENGSSKPTNQSNSSKSKPTKDKTERGTKRVSGSLQSRKLLGKTLGNQCMKTTNGLSAPVNQVKSSNSHNSVTSKSSGNLDNEMKVHCAASNSSNLIQSCPDLERLSPTITKTLDTTQLQAEPVSSLAHTKRPSTPPYTPVWAAGVDNADEIGTDTVGSVLSIFLSETTMDPSVVLPHPTPEMIQFDVAAPVSNLELIDALALEWNPPHRIFTRNSQRLELVLPSRLNTRHPKAREMELHHIESPFV</sequence>
<feature type="compositionally biased region" description="Low complexity" evidence="1">
    <location>
        <begin position="468"/>
        <end position="482"/>
    </location>
</feature>
<feature type="compositionally biased region" description="Polar residues" evidence="1">
    <location>
        <begin position="407"/>
        <end position="422"/>
    </location>
</feature>
<gene>
    <name evidence="2" type="ORF">D915_006538</name>
</gene>
<name>A0A4E0RZU4_FASHE</name>
<evidence type="ECO:0000256" key="1">
    <source>
        <dbReference type="SAM" id="MobiDB-lite"/>
    </source>
</evidence>
<proteinExistence type="predicted"/>
<feature type="region of interest" description="Disordered" evidence="1">
    <location>
        <begin position="392"/>
        <end position="485"/>
    </location>
</feature>
<feature type="compositionally biased region" description="Polar residues" evidence="1">
    <location>
        <begin position="450"/>
        <end position="467"/>
    </location>
</feature>
<dbReference type="Proteomes" id="UP000230066">
    <property type="component" value="Unassembled WGS sequence"/>
</dbReference>
<dbReference type="EMBL" id="JXXN02002447">
    <property type="protein sequence ID" value="THD22910.1"/>
    <property type="molecule type" value="Genomic_DNA"/>
</dbReference>
<protein>
    <submittedName>
        <fullName evidence="2">Uncharacterized protein</fullName>
    </submittedName>
</protein>
<keyword evidence="3" id="KW-1185">Reference proteome</keyword>
<evidence type="ECO:0000313" key="3">
    <source>
        <dbReference type="Proteomes" id="UP000230066"/>
    </source>
</evidence>
<organism evidence="2 3">
    <name type="scientific">Fasciola hepatica</name>
    <name type="common">Liver fluke</name>
    <dbReference type="NCBI Taxonomy" id="6192"/>
    <lineage>
        <taxon>Eukaryota</taxon>
        <taxon>Metazoa</taxon>
        <taxon>Spiralia</taxon>
        <taxon>Lophotrochozoa</taxon>
        <taxon>Platyhelminthes</taxon>
        <taxon>Trematoda</taxon>
        <taxon>Digenea</taxon>
        <taxon>Plagiorchiida</taxon>
        <taxon>Echinostomata</taxon>
        <taxon>Echinostomatoidea</taxon>
        <taxon>Fasciolidae</taxon>
        <taxon>Fasciola</taxon>
    </lineage>
</organism>
<reference evidence="2" key="1">
    <citation type="submission" date="2019-03" db="EMBL/GenBank/DDBJ databases">
        <title>Improved annotation for the trematode Fasciola hepatica.</title>
        <authorList>
            <person name="Choi Y.-J."/>
            <person name="Martin J."/>
            <person name="Mitreva M."/>
        </authorList>
    </citation>
    <scope>NUCLEOTIDE SEQUENCE [LARGE SCALE GENOMIC DNA]</scope>
</reference>
<evidence type="ECO:0000313" key="2">
    <source>
        <dbReference type="EMBL" id="THD22910.1"/>
    </source>
</evidence>
<comment type="caution">
    <text evidence="2">The sequence shown here is derived from an EMBL/GenBank/DDBJ whole genome shotgun (WGS) entry which is preliminary data.</text>
</comment>
<feature type="compositionally biased region" description="Polar residues" evidence="1">
    <location>
        <begin position="233"/>
        <end position="247"/>
    </location>
</feature>
<dbReference type="AlphaFoldDB" id="A0A4E0RZU4"/>
<accession>A0A4E0RZU4</accession>
<feature type="region of interest" description="Disordered" evidence="1">
    <location>
        <begin position="233"/>
        <end position="261"/>
    </location>
</feature>